<comment type="cofactor">
    <cofactor evidence="1">
        <name>L-ascorbate</name>
        <dbReference type="ChEBI" id="CHEBI:38290"/>
    </cofactor>
</comment>
<organism evidence="11 12">
    <name type="scientific">Marilutibacter maris</name>
    <dbReference type="NCBI Taxonomy" id="1605891"/>
    <lineage>
        <taxon>Bacteria</taxon>
        <taxon>Pseudomonadati</taxon>
        <taxon>Pseudomonadota</taxon>
        <taxon>Gammaproteobacteria</taxon>
        <taxon>Lysobacterales</taxon>
        <taxon>Lysobacteraceae</taxon>
        <taxon>Marilutibacter</taxon>
    </lineage>
</organism>
<evidence type="ECO:0000313" key="12">
    <source>
        <dbReference type="Proteomes" id="UP000249447"/>
    </source>
</evidence>
<dbReference type="GO" id="GO:0051213">
    <property type="term" value="F:dioxygenase activity"/>
    <property type="evidence" value="ECO:0007669"/>
    <property type="project" value="UniProtKB-KW"/>
</dbReference>
<dbReference type="InterPro" id="IPR005123">
    <property type="entry name" value="Oxoglu/Fe-dep_dioxygenase_dom"/>
</dbReference>
<name>A0A2U9T4B9_9GAMM</name>
<protein>
    <recommendedName>
        <fullName evidence="10">Fe2OG dioxygenase domain-containing protein</fullName>
    </recommendedName>
</protein>
<dbReference type="Gene3D" id="1.25.40.10">
    <property type="entry name" value="Tetratricopeptide repeat domain"/>
    <property type="match status" value="1"/>
</dbReference>
<dbReference type="SMART" id="SM00702">
    <property type="entry name" value="P4Hc"/>
    <property type="match status" value="1"/>
</dbReference>
<accession>A0A2U9T4B9</accession>
<evidence type="ECO:0000256" key="5">
    <source>
        <dbReference type="ARBA" id="ARBA00022964"/>
    </source>
</evidence>
<gene>
    <name evidence="11" type="ORF">C9I47_1877</name>
</gene>
<evidence type="ECO:0000313" key="11">
    <source>
        <dbReference type="EMBL" id="AWV07566.1"/>
    </source>
</evidence>
<dbReference type="AlphaFoldDB" id="A0A2U9T4B9"/>
<dbReference type="SMART" id="SM00671">
    <property type="entry name" value="SEL1"/>
    <property type="match status" value="2"/>
</dbReference>
<sequence length="425" mass="45971">MSEHAGPSSVPPHAVSAEQRAHAEARFRQAQADVAAQRLEQAAAGYREAAQIGHPGAQLELARMRLYGIDAPADPAEAVHWLQRAEASGHPGASYLLAMIALGGTALPRDARINERLLLAVRHDIAPALRAVAIHFGRKPGDDDQTRCIQMLERAAGRGDVVAAQLLAERLARGEGCPPQPRAAEELWAQLERAGVPRLPAIEAPLPAQQEGRSSTLTLEDVLWPPPWTPLSESPALRRVDRLLSADECRLLVACAQPQLRDSMTVDPVSGEARANPLRTSRDASFDPLAEDFALRCVQLRIAQAAQMELVHAEQLIVLRYAPGQQYRPHRDYLPPATLAGDRPEAGNRARTICVYLNAVADGGATAFPDAGLSVAPQPGCAVVFDNLDADGGPEPRSLHAGEPVVEGEKWLATLWLRERDYRAF</sequence>
<keyword evidence="2" id="KW-0479">Metal-binding</keyword>
<dbReference type="InterPro" id="IPR044862">
    <property type="entry name" value="Pro_4_hyd_alph_FE2OG_OXY"/>
</dbReference>
<evidence type="ECO:0000256" key="3">
    <source>
        <dbReference type="ARBA" id="ARBA00022824"/>
    </source>
</evidence>
<keyword evidence="5" id="KW-0223">Dioxygenase</keyword>
<keyword evidence="12" id="KW-1185">Reference proteome</keyword>
<dbReference type="GO" id="GO:0016705">
    <property type="term" value="F:oxidoreductase activity, acting on paired donors, with incorporation or reduction of molecular oxygen"/>
    <property type="evidence" value="ECO:0007669"/>
    <property type="project" value="InterPro"/>
</dbReference>
<keyword evidence="4" id="KW-0847">Vitamin C</keyword>
<feature type="domain" description="Fe2OG dioxygenase" evidence="10">
    <location>
        <begin position="312"/>
        <end position="419"/>
    </location>
</feature>
<evidence type="ECO:0000256" key="9">
    <source>
        <dbReference type="SAM" id="MobiDB-lite"/>
    </source>
</evidence>
<dbReference type="Pfam" id="PF08238">
    <property type="entry name" value="Sel1"/>
    <property type="match status" value="3"/>
</dbReference>
<evidence type="ECO:0000256" key="7">
    <source>
        <dbReference type="ARBA" id="ARBA00023004"/>
    </source>
</evidence>
<dbReference type="GO" id="GO:0031418">
    <property type="term" value="F:L-ascorbic acid binding"/>
    <property type="evidence" value="ECO:0007669"/>
    <property type="project" value="UniProtKB-KW"/>
</dbReference>
<keyword evidence="7" id="KW-0408">Iron</keyword>
<dbReference type="PROSITE" id="PS51471">
    <property type="entry name" value="FE2OG_OXY"/>
    <property type="match status" value="1"/>
</dbReference>
<keyword evidence="6" id="KW-0560">Oxidoreductase</keyword>
<dbReference type="SUPFAM" id="SSF81901">
    <property type="entry name" value="HCP-like"/>
    <property type="match status" value="1"/>
</dbReference>
<keyword evidence="8" id="KW-0325">Glycoprotein</keyword>
<evidence type="ECO:0000256" key="2">
    <source>
        <dbReference type="ARBA" id="ARBA00022723"/>
    </source>
</evidence>
<dbReference type="EMBL" id="CP029843">
    <property type="protein sequence ID" value="AWV07566.1"/>
    <property type="molecule type" value="Genomic_DNA"/>
</dbReference>
<evidence type="ECO:0000256" key="1">
    <source>
        <dbReference type="ARBA" id="ARBA00001961"/>
    </source>
</evidence>
<keyword evidence="3" id="KW-0256">Endoplasmic reticulum</keyword>
<dbReference type="Pfam" id="PF13640">
    <property type="entry name" value="2OG-FeII_Oxy_3"/>
    <property type="match status" value="1"/>
</dbReference>
<dbReference type="InterPro" id="IPR011990">
    <property type="entry name" value="TPR-like_helical_dom_sf"/>
</dbReference>
<dbReference type="Gene3D" id="2.60.120.620">
    <property type="entry name" value="q2cbj1_9rhob like domain"/>
    <property type="match status" value="1"/>
</dbReference>
<evidence type="ECO:0000259" key="10">
    <source>
        <dbReference type="PROSITE" id="PS51471"/>
    </source>
</evidence>
<dbReference type="InterPro" id="IPR006620">
    <property type="entry name" value="Pro_4_hyd_alph"/>
</dbReference>
<dbReference type="KEGG" id="lmb:C9I47_1877"/>
<feature type="region of interest" description="Disordered" evidence="9">
    <location>
        <begin position="1"/>
        <end position="29"/>
    </location>
</feature>
<dbReference type="RefSeq" id="WP_111266662.1">
    <property type="nucleotide sequence ID" value="NZ_CP029843.1"/>
</dbReference>
<dbReference type="PANTHER" id="PTHR10869">
    <property type="entry name" value="PROLYL 4-HYDROXYLASE ALPHA SUBUNIT"/>
    <property type="match status" value="1"/>
</dbReference>
<evidence type="ECO:0000256" key="4">
    <source>
        <dbReference type="ARBA" id="ARBA00022896"/>
    </source>
</evidence>
<evidence type="ECO:0000256" key="6">
    <source>
        <dbReference type="ARBA" id="ARBA00023002"/>
    </source>
</evidence>
<dbReference type="InterPro" id="IPR006597">
    <property type="entry name" value="Sel1-like"/>
</dbReference>
<dbReference type="GO" id="GO:0005506">
    <property type="term" value="F:iron ion binding"/>
    <property type="evidence" value="ECO:0007669"/>
    <property type="project" value="InterPro"/>
</dbReference>
<reference evidence="11 12" key="1">
    <citation type="submission" date="2018-05" db="EMBL/GenBank/DDBJ databases">
        <title>The complete genome of Lysobacter maris HZ9B, a marine bacterium antagonistic against terrestrial plant pathogens.</title>
        <authorList>
            <person name="Zhang X.-Q."/>
        </authorList>
    </citation>
    <scope>NUCLEOTIDE SEQUENCE [LARGE SCALE GENOMIC DNA]</scope>
    <source>
        <strain evidence="11 12">HZ9B</strain>
    </source>
</reference>
<dbReference type="OrthoDB" id="269774at2"/>
<dbReference type="InterPro" id="IPR045054">
    <property type="entry name" value="P4HA-like"/>
</dbReference>
<dbReference type="Proteomes" id="UP000249447">
    <property type="component" value="Chromosome"/>
</dbReference>
<evidence type="ECO:0000256" key="8">
    <source>
        <dbReference type="ARBA" id="ARBA00023180"/>
    </source>
</evidence>
<dbReference type="PANTHER" id="PTHR10869:SF246">
    <property type="entry name" value="TRANSMEMBRANE PROLYL 4-HYDROXYLASE"/>
    <property type="match status" value="1"/>
</dbReference>
<proteinExistence type="predicted"/>